<dbReference type="Proteomes" id="UP000309594">
    <property type="component" value="Unassembled WGS sequence"/>
</dbReference>
<keyword evidence="2" id="KW-0805">Transcription regulation</keyword>
<evidence type="ECO:0000313" key="8">
    <source>
        <dbReference type="Proteomes" id="UP000309594"/>
    </source>
</evidence>
<dbReference type="PANTHER" id="PTHR43133:SF46">
    <property type="entry name" value="RNA POLYMERASE SIGMA-70 FACTOR ECF SUBFAMILY"/>
    <property type="match status" value="1"/>
</dbReference>
<dbReference type="RefSeq" id="WP_136880646.1">
    <property type="nucleotide sequence ID" value="NZ_SWDX01000005.1"/>
</dbReference>
<reference evidence="7 8" key="1">
    <citation type="submission" date="2019-04" db="EMBL/GenBank/DDBJ databases">
        <title>Pedobacter sp. RP-1-16 sp. nov., isolated from Arctic soil.</title>
        <authorList>
            <person name="Dahal R.H."/>
            <person name="Kim D.-U."/>
        </authorList>
    </citation>
    <scope>NUCLEOTIDE SEQUENCE [LARGE SCALE GENOMIC DNA]</scope>
    <source>
        <strain evidence="7 8">RP-1-16</strain>
    </source>
</reference>
<keyword evidence="4" id="KW-0804">Transcription</keyword>
<dbReference type="SUPFAM" id="SSF88659">
    <property type="entry name" value="Sigma3 and sigma4 domains of RNA polymerase sigma factors"/>
    <property type="match status" value="1"/>
</dbReference>
<evidence type="ECO:0000259" key="6">
    <source>
        <dbReference type="Pfam" id="PF08281"/>
    </source>
</evidence>
<dbReference type="Pfam" id="PF08281">
    <property type="entry name" value="Sigma70_r4_2"/>
    <property type="match status" value="1"/>
</dbReference>
<dbReference type="InterPro" id="IPR013324">
    <property type="entry name" value="RNA_pol_sigma_r3/r4-like"/>
</dbReference>
<evidence type="ECO:0000256" key="2">
    <source>
        <dbReference type="ARBA" id="ARBA00023015"/>
    </source>
</evidence>
<dbReference type="NCBIfam" id="TIGR02937">
    <property type="entry name" value="sigma70-ECF"/>
    <property type="match status" value="1"/>
</dbReference>
<dbReference type="InterPro" id="IPR039425">
    <property type="entry name" value="RNA_pol_sigma-70-like"/>
</dbReference>
<dbReference type="GO" id="GO:0016987">
    <property type="term" value="F:sigma factor activity"/>
    <property type="evidence" value="ECO:0007669"/>
    <property type="project" value="UniProtKB-KW"/>
</dbReference>
<dbReference type="GO" id="GO:0006352">
    <property type="term" value="P:DNA-templated transcription initiation"/>
    <property type="evidence" value="ECO:0007669"/>
    <property type="project" value="InterPro"/>
</dbReference>
<proteinExistence type="inferred from homology"/>
<dbReference type="EMBL" id="SWDX01000005">
    <property type="protein sequence ID" value="TKC60045.1"/>
    <property type="molecule type" value="Genomic_DNA"/>
</dbReference>
<sequence length="199" mass="23100">MAKAHINETNLLLEAAEGNERSFTELFYWYYKPLGRFVFKMTDSQEITEEIVQDAFVKIWLRRETLKHIDSFGAYMFAICRNETFAAMKKIAAEKVFRTDFEKYLSVEGEIDLLDNPTEEYRAMIIAAVARLPAQQQKVYTMSRYDRLKYEEIAAHLGITVVTVKKHIQLAVQFIHKDVASKRLNAGLILVLTTPLILR</sequence>
<dbReference type="InterPro" id="IPR013249">
    <property type="entry name" value="RNA_pol_sigma70_r4_t2"/>
</dbReference>
<name>A0A4U1G8A4_9SPHI</name>
<dbReference type="InterPro" id="IPR013325">
    <property type="entry name" value="RNA_pol_sigma_r2"/>
</dbReference>
<evidence type="ECO:0000256" key="1">
    <source>
        <dbReference type="ARBA" id="ARBA00010641"/>
    </source>
</evidence>
<dbReference type="Gene3D" id="1.10.10.10">
    <property type="entry name" value="Winged helix-like DNA-binding domain superfamily/Winged helix DNA-binding domain"/>
    <property type="match status" value="1"/>
</dbReference>
<evidence type="ECO:0000313" key="7">
    <source>
        <dbReference type="EMBL" id="TKC60045.1"/>
    </source>
</evidence>
<evidence type="ECO:0000259" key="5">
    <source>
        <dbReference type="Pfam" id="PF04542"/>
    </source>
</evidence>
<gene>
    <name evidence="7" type="ORF">FBD94_14080</name>
</gene>
<dbReference type="InterPro" id="IPR036388">
    <property type="entry name" value="WH-like_DNA-bd_sf"/>
</dbReference>
<feature type="domain" description="RNA polymerase sigma-70 region 2" evidence="5">
    <location>
        <begin position="30"/>
        <end position="84"/>
    </location>
</feature>
<protein>
    <submittedName>
        <fullName evidence="7">Sigma-70 family RNA polymerase sigma factor</fullName>
    </submittedName>
</protein>
<dbReference type="SUPFAM" id="SSF88946">
    <property type="entry name" value="Sigma2 domain of RNA polymerase sigma factors"/>
    <property type="match status" value="1"/>
</dbReference>
<organism evidence="7 8">
    <name type="scientific">Pedobacter hiemivivus</name>
    <dbReference type="NCBI Taxonomy" id="2530454"/>
    <lineage>
        <taxon>Bacteria</taxon>
        <taxon>Pseudomonadati</taxon>
        <taxon>Bacteroidota</taxon>
        <taxon>Sphingobacteriia</taxon>
        <taxon>Sphingobacteriales</taxon>
        <taxon>Sphingobacteriaceae</taxon>
        <taxon>Pedobacter</taxon>
    </lineage>
</organism>
<dbReference type="Gene3D" id="1.10.1740.10">
    <property type="match status" value="1"/>
</dbReference>
<dbReference type="InterPro" id="IPR007627">
    <property type="entry name" value="RNA_pol_sigma70_r2"/>
</dbReference>
<dbReference type="InterPro" id="IPR014284">
    <property type="entry name" value="RNA_pol_sigma-70_dom"/>
</dbReference>
<evidence type="ECO:0000256" key="3">
    <source>
        <dbReference type="ARBA" id="ARBA00023082"/>
    </source>
</evidence>
<dbReference type="GO" id="GO:0003677">
    <property type="term" value="F:DNA binding"/>
    <property type="evidence" value="ECO:0007669"/>
    <property type="project" value="InterPro"/>
</dbReference>
<dbReference type="AlphaFoldDB" id="A0A4U1G8A4"/>
<dbReference type="Pfam" id="PF04542">
    <property type="entry name" value="Sigma70_r2"/>
    <property type="match status" value="1"/>
</dbReference>
<comment type="caution">
    <text evidence="7">The sequence shown here is derived from an EMBL/GenBank/DDBJ whole genome shotgun (WGS) entry which is preliminary data.</text>
</comment>
<dbReference type="PANTHER" id="PTHR43133">
    <property type="entry name" value="RNA POLYMERASE ECF-TYPE SIGMA FACTO"/>
    <property type="match status" value="1"/>
</dbReference>
<keyword evidence="3" id="KW-0731">Sigma factor</keyword>
<comment type="similarity">
    <text evidence="1">Belongs to the sigma-70 factor family. ECF subfamily.</text>
</comment>
<accession>A0A4U1G8A4</accession>
<evidence type="ECO:0000256" key="4">
    <source>
        <dbReference type="ARBA" id="ARBA00023163"/>
    </source>
</evidence>
<feature type="domain" description="RNA polymerase sigma factor 70 region 4 type 2" evidence="6">
    <location>
        <begin position="123"/>
        <end position="173"/>
    </location>
</feature>